<dbReference type="PANTHER" id="PTHR46686">
    <property type="entry name" value="GLYCOSYLTRANSFERASE"/>
    <property type="match status" value="1"/>
</dbReference>
<gene>
    <name evidence="3" type="ORF">Gotri_024403</name>
</gene>
<dbReference type="InterPro" id="IPR028098">
    <property type="entry name" value="Glyco_trans_4-like_N"/>
</dbReference>
<dbReference type="SUPFAM" id="SSF53756">
    <property type="entry name" value="UDP-Glycosyltransferase/glycogen phosphorylase"/>
    <property type="match status" value="1"/>
</dbReference>
<organism evidence="3 4">
    <name type="scientific">Gossypium trilobum</name>
    <dbReference type="NCBI Taxonomy" id="34281"/>
    <lineage>
        <taxon>Eukaryota</taxon>
        <taxon>Viridiplantae</taxon>
        <taxon>Streptophyta</taxon>
        <taxon>Embryophyta</taxon>
        <taxon>Tracheophyta</taxon>
        <taxon>Spermatophyta</taxon>
        <taxon>Magnoliopsida</taxon>
        <taxon>eudicotyledons</taxon>
        <taxon>Gunneridae</taxon>
        <taxon>Pentapetalae</taxon>
        <taxon>rosids</taxon>
        <taxon>malvids</taxon>
        <taxon>Malvales</taxon>
        <taxon>Malvaceae</taxon>
        <taxon>Malvoideae</taxon>
        <taxon>Gossypium</taxon>
    </lineage>
</organism>
<keyword evidence="4" id="KW-1185">Reference proteome</keyword>
<comment type="caution">
    <text evidence="3">The sequence shown here is derived from an EMBL/GenBank/DDBJ whole genome shotgun (WGS) entry which is preliminary data.</text>
</comment>
<dbReference type="EMBL" id="JABEZW010000003">
    <property type="protein sequence ID" value="MBA0761812.1"/>
    <property type="molecule type" value="Genomic_DNA"/>
</dbReference>
<dbReference type="PANTHER" id="PTHR46686:SF4">
    <property type="entry name" value="GLYCOSYLTRANSFERASE FAMILY 4 PROTEIN"/>
    <property type="match status" value="1"/>
</dbReference>
<dbReference type="AlphaFoldDB" id="A0A7J9DM31"/>
<evidence type="ECO:0000256" key="1">
    <source>
        <dbReference type="SAM" id="Phobius"/>
    </source>
</evidence>
<reference evidence="3 4" key="1">
    <citation type="journal article" date="2019" name="Genome Biol. Evol.">
        <title>Insights into the evolution of the New World diploid cottons (Gossypium, subgenus Houzingenia) based on genome sequencing.</title>
        <authorList>
            <person name="Grover C.E."/>
            <person name="Arick M.A. 2nd"/>
            <person name="Thrash A."/>
            <person name="Conover J.L."/>
            <person name="Sanders W.S."/>
            <person name="Peterson D.G."/>
            <person name="Frelichowski J.E."/>
            <person name="Scheffler J.A."/>
            <person name="Scheffler B.E."/>
            <person name="Wendel J.F."/>
        </authorList>
    </citation>
    <scope>NUCLEOTIDE SEQUENCE [LARGE SCALE GENOMIC DNA]</scope>
    <source>
        <strain evidence="3">8</strain>
        <tissue evidence="3">Leaf</tissue>
    </source>
</reference>
<name>A0A7J9DM31_9ROSI</name>
<dbReference type="CDD" id="cd03801">
    <property type="entry name" value="GT4_PimA-like"/>
    <property type="match status" value="1"/>
</dbReference>
<dbReference type="Proteomes" id="UP000593568">
    <property type="component" value="Unassembled WGS sequence"/>
</dbReference>
<dbReference type="Gene3D" id="3.40.50.2000">
    <property type="entry name" value="Glycogen Phosphorylase B"/>
    <property type="match status" value="2"/>
</dbReference>
<protein>
    <recommendedName>
        <fullName evidence="2">Glycosyltransferase subfamily 4-like N-terminal domain-containing protein</fullName>
    </recommendedName>
</protein>
<evidence type="ECO:0000313" key="4">
    <source>
        <dbReference type="Proteomes" id="UP000593568"/>
    </source>
</evidence>
<dbReference type="Pfam" id="PF13692">
    <property type="entry name" value="Glyco_trans_1_4"/>
    <property type="match status" value="1"/>
</dbReference>
<proteinExistence type="predicted"/>
<evidence type="ECO:0000313" key="3">
    <source>
        <dbReference type="EMBL" id="MBA0761812.1"/>
    </source>
</evidence>
<keyword evidence="1" id="KW-0472">Membrane</keyword>
<sequence length="433" mass="48388">MLKFHNFCFIIAILAAFSFIPILYKCQLSSNCYSFQKPVIDLLTFPSSWNLLYFPSDHPPQTLKIALFVKKWPQSSHAGGLERHALTLHLALAKRGHQVHIFTTFSPNTSIPNLVFHLSEPTVGGYLNQTVVWSQFRTQNSTATPFDIVHTESVGLMHAQAKDVTNLAVTWHGIAYESIHSDIIQELLRAPEEQQAAMVTKKDLHDPRRTSAILNGVDEAIFRTELSLGNELKHELGIPQNGSLILGMSGRLVKDKGHPLIFQALKEIFMENNRFQQSVVLVIAGDGPWGARYKDRGANILVLGPLGRADLAKFYNAIDIFVHPTLRGQGLDQTPLEAILSGKPVMTTRVASLTGSVIVGPELGYTFSPTVESLKKTLYRVWKDGKVVLEKKGKAARQRGLKLFTATKMTAAYERLFLCMPKEAYCKYPNPFY</sequence>
<evidence type="ECO:0000259" key="2">
    <source>
        <dbReference type="Pfam" id="PF13439"/>
    </source>
</evidence>
<feature type="domain" description="Glycosyltransferase subfamily 4-like N-terminal" evidence="2">
    <location>
        <begin position="79"/>
        <end position="179"/>
    </location>
</feature>
<dbReference type="Pfam" id="PF13439">
    <property type="entry name" value="Glyco_transf_4"/>
    <property type="match status" value="1"/>
</dbReference>
<keyword evidence="1" id="KW-1133">Transmembrane helix</keyword>
<keyword evidence="1" id="KW-0812">Transmembrane</keyword>
<feature type="transmembrane region" description="Helical" evidence="1">
    <location>
        <begin position="7"/>
        <end position="24"/>
    </location>
</feature>
<accession>A0A7J9DM31</accession>